<accession>K1QLG6</accession>
<organism evidence="1">
    <name type="scientific">Magallana gigas</name>
    <name type="common">Pacific oyster</name>
    <name type="synonym">Crassostrea gigas</name>
    <dbReference type="NCBI Taxonomy" id="29159"/>
    <lineage>
        <taxon>Eukaryota</taxon>
        <taxon>Metazoa</taxon>
        <taxon>Spiralia</taxon>
        <taxon>Lophotrochozoa</taxon>
        <taxon>Mollusca</taxon>
        <taxon>Bivalvia</taxon>
        <taxon>Autobranchia</taxon>
        <taxon>Pteriomorphia</taxon>
        <taxon>Ostreida</taxon>
        <taxon>Ostreoidea</taxon>
        <taxon>Ostreidae</taxon>
        <taxon>Magallana</taxon>
    </lineage>
</organism>
<gene>
    <name evidence="1" type="ORF">CGI_10002144</name>
</gene>
<dbReference type="EMBL" id="JH816982">
    <property type="protein sequence ID" value="EKC22511.1"/>
    <property type="molecule type" value="Genomic_DNA"/>
</dbReference>
<evidence type="ECO:0000313" key="1">
    <source>
        <dbReference type="EMBL" id="EKC22511.1"/>
    </source>
</evidence>
<sequence length="129" mass="14219">MIISQGKYSEQVLGINKIKGLIKEIITNVELVGNFKNHSGKRACATQLYLAGVDEQDIVSRIGQRSESAVRKNKRTNAVIQESISKVLNPPKKTKCEIALTSEMDLDVSSLLAKHSDNDEKGDTSKLCF</sequence>
<name>K1QLG6_MAGGI</name>
<reference evidence="1" key="1">
    <citation type="journal article" date="2012" name="Nature">
        <title>The oyster genome reveals stress adaptation and complexity of shell formation.</title>
        <authorList>
            <person name="Zhang G."/>
            <person name="Fang X."/>
            <person name="Guo X."/>
            <person name="Li L."/>
            <person name="Luo R."/>
            <person name="Xu F."/>
            <person name="Yang P."/>
            <person name="Zhang L."/>
            <person name="Wang X."/>
            <person name="Qi H."/>
            <person name="Xiong Z."/>
            <person name="Que H."/>
            <person name="Xie Y."/>
            <person name="Holland P.W."/>
            <person name="Paps J."/>
            <person name="Zhu Y."/>
            <person name="Wu F."/>
            <person name="Chen Y."/>
            <person name="Wang J."/>
            <person name="Peng C."/>
            <person name="Meng J."/>
            <person name="Yang L."/>
            <person name="Liu J."/>
            <person name="Wen B."/>
            <person name="Zhang N."/>
            <person name="Huang Z."/>
            <person name="Zhu Q."/>
            <person name="Feng Y."/>
            <person name="Mount A."/>
            <person name="Hedgecock D."/>
            <person name="Xu Z."/>
            <person name="Liu Y."/>
            <person name="Domazet-Loso T."/>
            <person name="Du Y."/>
            <person name="Sun X."/>
            <person name="Zhang S."/>
            <person name="Liu B."/>
            <person name="Cheng P."/>
            <person name="Jiang X."/>
            <person name="Li J."/>
            <person name="Fan D."/>
            <person name="Wang W."/>
            <person name="Fu W."/>
            <person name="Wang T."/>
            <person name="Wang B."/>
            <person name="Zhang J."/>
            <person name="Peng Z."/>
            <person name="Li Y."/>
            <person name="Li N."/>
            <person name="Wang J."/>
            <person name="Chen M."/>
            <person name="He Y."/>
            <person name="Tan F."/>
            <person name="Song X."/>
            <person name="Zheng Q."/>
            <person name="Huang R."/>
            <person name="Yang H."/>
            <person name="Du X."/>
            <person name="Chen L."/>
            <person name="Yang M."/>
            <person name="Gaffney P.M."/>
            <person name="Wang S."/>
            <person name="Luo L."/>
            <person name="She Z."/>
            <person name="Ming Y."/>
            <person name="Huang W."/>
            <person name="Zhang S."/>
            <person name="Huang B."/>
            <person name="Zhang Y."/>
            <person name="Qu T."/>
            <person name="Ni P."/>
            <person name="Miao G."/>
            <person name="Wang J."/>
            <person name="Wang Q."/>
            <person name="Steinberg C.E."/>
            <person name="Wang H."/>
            <person name="Li N."/>
            <person name="Qian L."/>
            <person name="Zhang G."/>
            <person name="Li Y."/>
            <person name="Yang H."/>
            <person name="Liu X."/>
            <person name="Wang J."/>
            <person name="Yin Y."/>
            <person name="Wang J."/>
        </authorList>
    </citation>
    <scope>NUCLEOTIDE SEQUENCE [LARGE SCALE GENOMIC DNA]</scope>
    <source>
        <strain evidence="1">05x7-T-G4-1.051#20</strain>
    </source>
</reference>
<proteinExistence type="predicted"/>
<protein>
    <submittedName>
        <fullName evidence="1">Uncharacterized protein</fullName>
    </submittedName>
</protein>
<dbReference type="AlphaFoldDB" id="K1QLG6"/>
<dbReference type="HOGENOM" id="CLU_1950868_0_0_1"/>
<dbReference type="InParanoid" id="K1QLG6"/>